<dbReference type="InterPro" id="IPR029479">
    <property type="entry name" value="Nitroreductase"/>
</dbReference>
<evidence type="ECO:0000256" key="4">
    <source>
        <dbReference type="ARBA" id="ARBA00022643"/>
    </source>
</evidence>
<dbReference type="InterPro" id="IPR026021">
    <property type="entry name" value="YdjA-like"/>
</dbReference>
<keyword evidence="6" id="KW-0560">Oxidoreductase</keyword>
<dbReference type="PATRIC" id="fig|324602.8.peg.731"/>
<dbReference type="InterPro" id="IPR019595">
    <property type="entry name" value="DUF2470"/>
</dbReference>
<reference evidence="11" key="1">
    <citation type="journal article" date="2011" name="BMC Genomics">
        <title>Complete genome sequence of the filamentous anoxygenic phototrophic bacterium Chloroflexus aurantiacus.</title>
        <authorList>
            <person name="Tang K.H."/>
            <person name="Barry K."/>
            <person name="Chertkov O."/>
            <person name="Dalin E."/>
            <person name="Han C.S."/>
            <person name="Hauser L.J."/>
            <person name="Honchak B.M."/>
            <person name="Karbach L.E."/>
            <person name="Land M.L."/>
            <person name="Lapidus A."/>
            <person name="Larimer F.W."/>
            <person name="Mikhailova N."/>
            <person name="Pitluck S."/>
            <person name="Pierson B.K."/>
            <person name="Blankenship R.E."/>
        </authorList>
    </citation>
    <scope>NUCLEOTIDE SEQUENCE [LARGE SCALE GENOMIC DNA]</scope>
    <source>
        <strain evidence="11">ATCC 29366 / DSM 635 / J-10-fl</strain>
    </source>
</reference>
<evidence type="ECO:0000256" key="7">
    <source>
        <dbReference type="ARBA" id="ARBA00023027"/>
    </source>
</evidence>
<dbReference type="EnsemblBacteria" id="ABY33877">
    <property type="protein sequence ID" value="ABY33877"/>
    <property type="gene ID" value="Caur_0637"/>
</dbReference>
<dbReference type="GO" id="GO:0016491">
    <property type="term" value="F:oxidoreductase activity"/>
    <property type="evidence" value="ECO:0007669"/>
    <property type="project" value="UniProtKB-KW"/>
</dbReference>
<dbReference type="InterPro" id="IPR052530">
    <property type="entry name" value="NAD(P)H_nitroreductase"/>
</dbReference>
<dbReference type="Pfam" id="PF10615">
    <property type="entry name" value="DUF2470"/>
    <property type="match status" value="1"/>
</dbReference>
<dbReference type="PANTHER" id="PTHR43821">
    <property type="entry name" value="NAD(P)H NITROREDUCTASE YDJA-RELATED"/>
    <property type="match status" value="1"/>
</dbReference>
<dbReference type="KEGG" id="cau:Caur_0637"/>
<dbReference type="eggNOG" id="COG0748">
    <property type="taxonomic scope" value="Bacteria"/>
</dbReference>
<dbReference type="EMBL" id="CP000909">
    <property type="protein sequence ID" value="ABY33877.1"/>
    <property type="molecule type" value="Genomic_DNA"/>
</dbReference>
<keyword evidence="7" id="KW-0520">NAD</keyword>
<dbReference type="SUPFAM" id="SSF50475">
    <property type="entry name" value="FMN-binding split barrel"/>
    <property type="match status" value="1"/>
</dbReference>
<dbReference type="AlphaFoldDB" id="A9WFD9"/>
<dbReference type="eggNOG" id="COG0778">
    <property type="taxonomic scope" value="Bacteria"/>
</dbReference>
<dbReference type="Gene3D" id="3.40.109.10">
    <property type="entry name" value="NADH Oxidase"/>
    <property type="match status" value="1"/>
</dbReference>
<dbReference type="Pfam" id="PF00881">
    <property type="entry name" value="Nitroreductase"/>
    <property type="match status" value="1"/>
</dbReference>
<dbReference type="InParanoid" id="A9WFD9"/>
<dbReference type="InterPro" id="IPR000415">
    <property type="entry name" value="Nitroreductase-like"/>
</dbReference>
<keyword evidence="5" id="KW-0521">NADP</keyword>
<accession>A9WFD9</accession>
<evidence type="ECO:0000256" key="5">
    <source>
        <dbReference type="ARBA" id="ARBA00022857"/>
    </source>
</evidence>
<evidence type="ECO:0000256" key="3">
    <source>
        <dbReference type="ARBA" id="ARBA00022630"/>
    </source>
</evidence>
<dbReference type="SUPFAM" id="SSF55469">
    <property type="entry name" value="FMN-dependent nitroreductase-like"/>
    <property type="match status" value="1"/>
</dbReference>
<keyword evidence="11" id="KW-1185">Reference proteome</keyword>
<sequence length="300" mass="32599">MMPDPIAPIAAAAIEHMNSDHADAVLAYARGLAGIAWAKQALITRLEAGGIEIQVSGDERTTSVLIPFEPPLTHPEQLRPALIALAQKARHHLEAGAQVEAPVPIRNAELPHLLLNAIANRRSFALQDLTAEPIAREAVTLMLEAANWAPSHGQTEPWRFVVYSGAARQILSEAFGTAFRLLNPNLPAGSPGEEGQRNRVWQASVWIAIGMQAHPKRPEWEELIAVGCAVQNMHLMASALGLAGKWTSGACATHPHVAEVVGFTPGTRLLGFFYVGHPAAHEWPRGRRRSLVNKVVWHEE</sequence>
<name>A9WFD9_CHLAA</name>
<keyword evidence="4" id="KW-0288">FMN</keyword>
<evidence type="ECO:0000256" key="6">
    <source>
        <dbReference type="ARBA" id="ARBA00023002"/>
    </source>
</evidence>
<organism evidence="10 11">
    <name type="scientific">Chloroflexus aurantiacus (strain ATCC 29366 / DSM 635 / J-10-fl)</name>
    <dbReference type="NCBI Taxonomy" id="324602"/>
    <lineage>
        <taxon>Bacteria</taxon>
        <taxon>Bacillati</taxon>
        <taxon>Chloroflexota</taxon>
        <taxon>Chloroflexia</taxon>
        <taxon>Chloroflexales</taxon>
        <taxon>Chloroflexineae</taxon>
        <taxon>Chloroflexaceae</taxon>
        <taxon>Chloroflexus</taxon>
    </lineage>
</organism>
<keyword evidence="3" id="KW-0285">Flavoprotein</keyword>
<dbReference type="STRING" id="324602.Caur_0637"/>
<evidence type="ECO:0000256" key="1">
    <source>
        <dbReference type="ARBA" id="ARBA00001917"/>
    </source>
</evidence>
<dbReference type="PANTHER" id="PTHR43821:SF1">
    <property type="entry name" value="NAD(P)H NITROREDUCTASE YDJA-RELATED"/>
    <property type="match status" value="1"/>
</dbReference>
<evidence type="ECO:0000256" key="2">
    <source>
        <dbReference type="ARBA" id="ARBA00007118"/>
    </source>
</evidence>
<dbReference type="HOGENOM" id="CLU_926517_0_0_0"/>
<feature type="domain" description="Nitroreductase" evidence="8">
    <location>
        <begin position="118"/>
        <end position="277"/>
    </location>
</feature>
<dbReference type="InterPro" id="IPR037119">
    <property type="entry name" value="Haem_oxidase_HugZ-like_sf"/>
</dbReference>
<dbReference type="Proteomes" id="UP000002008">
    <property type="component" value="Chromosome"/>
</dbReference>
<evidence type="ECO:0000259" key="9">
    <source>
        <dbReference type="Pfam" id="PF10615"/>
    </source>
</evidence>
<comment type="cofactor">
    <cofactor evidence="1">
        <name>FMN</name>
        <dbReference type="ChEBI" id="CHEBI:58210"/>
    </cofactor>
</comment>
<dbReference type="Gene3D" id="3.20.180.10">
    <property type="entry name" value="PNP-oxidase-like"/>
    <property type="match status" value="1"/>
</dbReference>
<gene>
    <name evidence="10" type="ordered locus">Caur_0637</name>
</gene>
<evidence type="ECO:0000259" key="8">
    <source>
        <dbReference type="Pfam" id="PF00881"/>
    </source>
</evidence>
<protein>
    <submittedName>
        <fullName evidence="10">Nitroreductase</fullName>
    </submittedName>
</protein>
<feature type="domain" description="DUF2470" evidence="9">
    <location>
        <begin position="11"/>
        <end position="85"/>
    </location>
</feature>
<dbReference type="CDD" id="cd02135">
    <property type="entry name" value="YdjA-like"/>
    <property type="match status" value="1"/>
</dbReference>
<evidence type="ECO:0000313" key="11">
    <source>
        <dbReference type="Proteomes" id="UP000002008"/>
    </source>
</evidence>
<proteinExistence type="inferred from homology"/>
<evidence type="ECO:0000313" key="10">
    <source>
        <dbReference type="EMBL" id="ABY33877.1"/>
    </source>
</evidence>
<comment type="similarity">
    <text evidence="2">Belongs to the nitroreductase family.</text>
</comment>